<dbReference type="AlphaFoldDB" id="U4L566"/>
<gene>
    <name evidence="1" type="ORF">PCON_11399</name>
</gene>
<keyword evidence="2" id="KW-1185">Reference proteome</keyword>
<sequence>MVPFSSDRSTLGTTKRFSNRPEWTDAKYGVSERGTRGGKSRVYIWHRTCATISCLWRLQLSSGVRLRGSEWYLFRATMVVLKAVRFAMPCELAVLGLYLPASGNQATLKMETFWSRIL</sequence>
<accession>U4L566</accession>
<dbReference type="EMBL" id="HF935648">
    <property type="protein sequence ID" value="CCX11805.1"/>
    <property type="molecule type" value="Genomic_DNA"/>
</dbReference>
<proteinExistence type="predicted"/>
<evidence type="ECO:0000313" key="2">
    <source>
        <dbReference type="Proteomes" id="UP000018144"/>
    </source>
</evidence>
<name>U4L566_PYROM</name>
<dbReference type="Proteomes" id="UP000018144">
    <property type="component" value="Unassembled WGS sequence"/>
</dbReference>
<organism evidence="1 2">
    <name type="scientific">Pyronema omphalodes (strain CBS 100304)</name>
    <name type="common">Pyronema confluens</name>
    <dbReference type="NCBI Taxonomy" id="1076935"/>
    <lineage>
        <taxon>Eukaryota</taxon>
        <taxon>Fungi</taxon>
        <taxon>Dikarya</taxon>
        <taxon>Ascomycota</taxon>
        <taxon>Pezizomycotina</taxon>
        <taxon>Pezizomycetes</taxon>
        <taxon>Pezizales</taxon>
        <taxon>Pyronemataceae</taxon>
        <taxon>Pyronema</taxon>
    </lineage>
</organism>
<evidence type="ECO:0000313" key="1">
    <source>
        <dbReference type="EMBL" id="CCX11805.1"/>
    </source>
</evidence>
<protein>
    <submittedName>
        <fullName evidence="1">Uncharacterized protein</fullName>
    </submittedName>
</protein>
<reference evidence="1 2" key="1">
    <citation type="journal article" date="2013" name="PLoS Genet.">
        <title>The genome and development-dependent transcriptomes of Pyronema confluens: a window into fungal evolution.</title>
        <authorList>
            <person name="Traeger S."/>
            <person name="Altegoer F."/>
            <person name="Freitag M."/>
            <person name="Gabaldon T."/>
            <person name="Kempken F."/>
            <person name="Kumar A."/>
            <person name="Marcet-Houben M."/>
            <person name="Poggeler S."/>
            <person name="Stajich J.E."/>
            <person name="Nowrousian M."/>
        </authorList>
    </citation>
    <scope>NUCLEOTIDE SEQUENCE [LARGE SCALE GENOMIC DNA]</scope>
    <source>
        <strain evidence="2">CBS 100304</strain>
        <tissue evidence="1">Vegetative mycelium</tissue>
    </source>
</reference>